<reference evidence="2 3" key="1">
    <citation type="submission" date="2022-12" db="EMBL/GenBank/DDBJ databases">
        <title>Chitinophagaceae gen. sp. nov., a new member of the family Chitinophagaceae, isolated from soil in a chemical factory.</title>
        <authorList>
            <person name="Ke Z."/>
        </authorList>
    </citation>
    <scope>NUCLEOTIDE SEQUENCE [LARGE SCALE GENOMIC DNA]</scope>
    <source>
        <strain evidence="2 3">LY-5</strain>
    </source>
</reference>
<protein>
    <recommendedName>
        <fullName evidence="4">Secreted protein</fullName>
    </recommendedName>
</protein>
<organism evidence="2 3">
    <name type="scientific">Polluticaenibacter yanchengensis</name>
    <dbReference type="NCBI Taxonomy" id="3014562"/>
    <lineage>
        <taxon>Bacteria</taxon>
        <taxon>Pseudomonadati</taxon>
        <taxon>Bacteroidota</taxon>
        <taxon>Chitinophagia</taxon>
        <taxon>Chitinophagales</taxon>
        <taxon>Chitinophagaceae</taxon>
        <taxon>Polluticaenibacter</taxon>
    </lineage>
</organism>
<evidence type="ECO:0008006" key="4">
    <source>
        <dbReference type="Google" id="ProtNLM"/>
    </source>
</evidence>
<accession>A0ABT4UL25</accession>
<comment type="caution">
    <text evidence="2">The sequence shown here is derived from an EMBL/GenBank/DDBJ whole genome shotgun (WGS) entry which is preliminary data.</text>
</comment>
<keyword evidence="3" id="KW-1185">Reference proteome</keyword>
<sequence length="205" mass="22641">MHFTTCSFIIALLALQSLFVKGQTGADSVTQKLMRQVANRFAEARPVNIEYNYNGDFNFPSKAKSSSLTNGKVTRFSGLRTNLNYTIAKNRKWIVSTAFQYRMASVAANYKPGAAPIYQVPDSIPHDHAACVNEWRVGGCNNGFIYEHLLSDNIVLTTKAGSRLSVTGKAFEKSTNCGNPYFDGSLKPGFYCNVGLSVNPFEKKK</sequence>
<evidence type="ECO:0000313" key="3">
    <source>
        <dbReference type="Proteomes" id="UP001210231"/>
    </source>
</evidence>
<feature type="signal peptide" evidence="1">
    <location>
        <begin position="1"/>
        <end position="22"/>
    </location>
</feature>
<evidence type="ECO:0000313" key="2">
    <source>
        <dbReference type="EMBL" id="MDA3615520.1"/>
    </source>
</evidence>
<proteinExistence type="predicted"/>
<gene>
    <name evidence="2" type="ORF">O3P16_11935</name>
</gene>
<dbReference type="Proteomes" id="UP001210231">
    <property type="component" value="Unassembled WGS sequence"/>
</dbReference>
<name>A0ABT4UL25_9BACT</name>
<feature type="chain" id="PRO_5045721822" description="Secreted protein" evidence="1">
    <location>
        <begin position="23"/>
        <end position="205"/>
    </location>
</feature>
<keyword evidence="1" id="KW-0732">Signal</keyword>
<dbReference type="EMBL" id="JAQGEF010000013">
    <property type="protein sequence ID" value="MDA3615520.1"/>
    <property type="molecule type" value="Genomic_DNA"/>
</dbReference>
<evidence type="ECO:0000256" key="1">
    <source>
        <dbReference type="SAM" id="SignalP"/>
    </source>
</evidence>